<dbReference type="NCBIfam" id="TIGR03243">
    <property type="entry name" value="arg_catab_AOST"/>
    <property type="match status" value="1"/>
</dbReference>
<keyword evidence="3" id="KW-0012">Acyltransferase</keyword>
<name>A0A6I6L9C5_9SPHN</name>
<dbReference type="KEGG" id="slaa:EUU25_08730"/>
<evidence type="ECO:0000256" key="2">
    <source>
        <dbReference type="ARBA" id="ARBA00022679"/>
    </source>
</evidence>
<evidence type="ECO:0000256" key="1">
    <source>
        <dbReference type="ARBA" id="ARBA00022503"/>
    </source>
</evidence>
<dbReference type="OrthoDB" id="21121at2"/>
<dbReference type="PANTHER" id="PTHR30420">
    <property type="entry name" value="N-SUCCINYLARGININE DIHYDROLASE"/>
    <property type="match status" value="1"/>
</dbReference>
<reference evidence="5" key="1">
    <citation type="submission" date="2019-01" db="EMBL/GenBank/DDBJ databases">
        <title>Sphingorhabdus lacus sp.nov., isolated from an oligotrophic freshwater lake.</title>
        <authorList>
            <person name="Park M."/>
        </authorList>
    </citation>
    <scope>NUCLEOTIDE SEQUENCE [LARGE SCALE GENOMIC DNA]</scope>
    <source>
        <strain evidence="5">IMCC1753</strain>
    </source>
</reference>
<dbReference type="SUPFAM" id="SSF55729">
    <property type="entry name" value="Acyl-CoA N-acyltransferases (Nat)"/>
    <property type="match status" value="1"/>
</dbReference>
<evidence type="ECO:0000313" key="4">
    <source>
        <dbReference type="EMBL" id="QGY80697.1"/>
    </source>
</evidence>
<evidence type="ECO:0000313" key="5">
    <source>
        <dbReference type="Proteomes" id="UP000428803"/>
    </source>
</evidence>
<keyword evidence="5" id="KW-1185">Reference proteome</keyword>
<dbReference type="Proteomes" id="UP000428803">
    <property type="component" value="Chromosome"/>
</dbReference>
<gene>
    <name evidence="4" type="ORF">EUU25_08730</name>
</gene>
<dbReference type="EMBL" id="CP035733">
    <property type="protein sequence ID" value="QGY80697.1"/>
    <property type="molecule type" value="Genomic_DNA"/>
</dbReference>
<evidence type="ECO:0000256" key="3">
    <source>
        <dbReference type="ARBA" id="ARBA00023315"/>
    </source>
</evidence>
<dbReference type="Pfam" id="PF04958">
    <property type="entry name" value="AstA"/>
    <property type="match status" value="1"/>
</dbReference>
<organism evidence="4 5">
    <name type="scientific">Sphingorhabdus lacus</name>
    <dbReference type="NCBI Taxonomy" id="392610"/>
    <lineage>
        <taxon>Bacteria</taxon>
        <taxon>Pseudomonadati</taxon>
        <taxon>Pseudomonadota</taxon>
        <taxon>Alphaproteobacteria</taxon>
        <taxon>Sphingomonadales</taxon>
        <taxon>Sphingomonadaceae</taxon>
        <taxon>Sphingorhabdus</taxon>
    </lineage>
</organism>
<dbReference type="GO" id="GO:0006527">
    <property type="term" value="P:L-arginine catabolic process"/>
    <property type="evidence" value="ECO:0007669"/>
    <property type="project" value="InterPro"/>
</dbReference>
<keyword evidence="2 4" id="KW-0808">Transferase</keyword>
<keyword evidence="1" id="KW-0056">Arginine metabolism</keyword>
<sequence length="307" mass="34114">MPHQVRMARKNDLDALMELAALTGGGMTNFPHDRSALAEKVAWSEQSCAIEIEVPQDEFYLFVLEDTANGRIVGTANIYSKIGVRWPFYSYKLSRVSHVSRGVGRHFSTHVLTLVNDFDDASEVGGLFLAPQARSGGLGQLLARSRYLFIAQHRQRFGTEIVAEMRGWLNGNTSPFWEAVGRKFFDSEFLAADHYNATQGNQFIADLMPKFPIYTALLPENAQSAIGRPHVEAVPAKAMLEAEGFVYDGYVDIFDAGPTLHARIDQLKSIVESRNVDGGLELSLSGSKRYLRAENHGLDFSVRVKTV</sequence>
<accession>A0A6I6L9C5</accession>
<dbReference type="PANTHER" id="PTHR30420:SF1">
    <property type="entry name" value="ARGININE N-SUCCINYLTRANSFERASE"/>
    <property type="match status" value="1"/>
</dbReference>
<protein>
    <submittedName>
        <fullName evidence="4">Arginine N-succinyltransferase</fullName>
    </submittedName>
</protein>
<dbReference type="AlphaFoldDB" id="A0A6I6L9C5"/>
<dbReference type="GO" id="GO:0008791">
    <property type="term" value="F:arginine N-succinyltransferase activity"/>
    <property type="evidence" value="ECO:0007669"/>
    <property type="project" value="InterPro"/>
</dbReference>
<dbReference type="InterPro" id="IPR016181">
    <property type="entry name" value="Acyl_CoA_acyltransferase"/>
</dbReference>
<dbReference type="InterPro" id="IPR007041">
    <property type="entry name" value="Arg_succinylTrfase_AstA/AruG"/>
</dbReference>
<dbReference type="Gene3D" id="3.40.630.30">
    <property type="match status" value="1"/>
</dbReference>
<proteinExistence type="predicted"/>
<dbReference type="RefSeq" id="WP_158900166.1">
    <property type="nucleotide sequence ID" value="NZ_CP035733.1"/>
</dbReference>